<evidence type="ECO:0000256" key="4">
    <source>
        <dbReference type="ARBA" id="ARBA00022833"/>
    </source>
</evidence>
<keyword evidence="2" id="KW-0677">Repeat</keyword>
<dbReference type="InterPro" id="IPR003604">
    <property type="entry name" value="Matrin/U1-like-C_Znf_C2H2"/>
</dbReference>
<dbReference type="EMBL" id="JAEPRC010000519">
    <property type="protein sequence ID" value="KAG2195552.1"/>
    <property type="molecule type" value="Genomic_DNA"/>
</dbReference>
<dbReference type="GO" id="GO:0008270">
    <property type="term" value="F:zinc ion binding"/>
    <property type="evidence" value="ECO:0007669"/>
    <property type="project" value="UniProtKB-KW"/>
</dbReference>
<accession>A0A8H7QNG4</accession>
<feature type="compositionally biased region" description="Basic residues" evidence="6">
    <location>
        <begin position="418"/>
        <end position="431"/>
    </location>
</feature>
<dbReference type="PANTHER" id="PTHR24409:SF418">
    <property type="entry name" value="SI:CH73-221F6.1"/>
    <property type="match status" value="1"/>
</dbReference>
<dbReference type="Pfam" id="PF12874">
    <property type="entry name" value="zf-met"/>
    <property type="match status" value="1"/>
</dbReference>
<dbReference type="SMART" id="SM00451">
    <property type="entry name" value="ZnF_U1"/>
    <property type="match status" value="2"/>
</dbReference>
<feature type="region of interest" description="Disordered" evidence="6">
    <location>
        <begin position="534"/>
        <end position="611"/>
    </location>
</feature>
<dbReference type="SMART" id="SM00355">
    <property type="entry name" value="ZnF_C2H2"/>
    <property type="match status" value="7"/>
</dbReference>
<feature type="domain" description="C2H2-type" evidence="7">
    <location>
        <begin position="297"/>
        <end position="320"/>
    </location>
</feature>
<evidence type="ECO:0000256" key="5">
    <source>
        <dbReference type="PROSITE-ProRule" id="PRU00042"/>
    </source>
</evidence>
<evidence type="ECO:0000256" key="1">
    <source>
        <dbReference type="ARBA" id="ARBA00022723"/>
    </source>
</evidence>
<evidence type="ECO:0000259" key="7">
    <source>
        <dbReference type="PROSITE" id="PS50157"/>
    </source>
</evidence>
<evidence type="ECO:0000313" key="9">
    <source>
        <dbReference type="Proteomes" id="UP000650833"/>
    </source>
</evidence>
<evidence type="ECO:0000256" key="3">
    <source>
        <dbReference type="ARBA" id="ARBA00022771"/>
    </source>
</evidence>
<dbReference type="PROSITE" id="PS00028">
    <property type="entry name" value="ZINC_FINGER_C2H2_1"/>
    <property type="match status" value="5"/>
</dbReference>
<keyword evidence="1" id="KW-0479">Metal-binding</keyword>
<evidence type="ECO:0000313" key="8">
    <source>
        <dbReference type="EMBL" id="KAG2195552.1"/>
    </source>
</evidence>
<feature type="region of interest" description="Disordered" evidence="6">
    <location>
        <begin position="418"/>
        <end position="446"/>
    </location>
</feature>
<dbReference type="OrthoDB" id="6077919at2759"/>
<gene>
    <name evidence="8" type="ORF">INT46_005812</name>
</gene>
<reference evidence="8" key="1">
    <citation type="submission" date="2020-12" db="EMBL/GenBank/DDBJ databases">
        <title>Metabolic potential, ecology and presence of endohyphal bacteria is reflected in genomic diversity of Mucoromycotina.</title>
        <authorList>
            <person name="Muszewska A."/>
            <person name="Okrasinska A."/>
            <person name="Steczkiewicz K."/>
            <person name="Drgas O."/>
            <person name="Orlowska M."/>
            <person name="Perlinska-Lenart U."/>
            <person name="Aleksandrzak-Piekarczyk T."/>
            <person name="Szatraj K."/>
            <person name="Zielenkiewicz U."/>
            <person name="Pilsyk S."/>
            <person name="Malc E."/>
            <person name="Mieczkowski P."/>
            <person name="Kruszewska J.S."/>
            <person name="Biernat P."/>
            <person name="Pawlowska J."/>
        </authorList>
    </citation>
    <scope>NUCLEOTIDE SEQUENCE</scope>
    <source>
        <strain evidence="8">CBS 226.32</strain>
    </source>
</reference>
<feature type="domain" description="C2H2-type" evidence="7">
    <location>
        <begin position="347"/>
        <end position="375"/>
    </location>
</feature>
<proteinExistence type="predicted"/>
<organism evidence="8 9">
    <name type="scientific">Mucor plumbeus</name>
    <dbReference type="NCBI Taxonomy" id="97098"/>
    <lineage>
        <taxon>Eukaryota</taxon>
        <taxon>Fungi</taxon>
        <taxon>Fungi incertae sedis</taxon>
        <taxon>Mucoromycota</taxon>
        <taxon>Mucoromycotina</taxon>
        <taxon>Mucoromycetes</taxon>
        <taxon>Mucorales</taxon>
        <taxon>Mucorineae</taxon>
        <taxon>Mucoraceae</taxon>
        <taxon>Mucor</taxon>
    </lineage>
</organism>
<protein>
    <recommendedName>
        <fullName evidence="7">C2H2-type domain-containing protein</fullName>
    </recommendedName>
</protein>
<dbReference type="AlphaFoldDB" id="A0A8H7QNG4"/>
<evidence type="ECO:0000256" key="6">
    <source>
        <dbReference type="SAM" id="MobiDB-lite"/>
    </source>
</evidence>
<feature type="compositionally biased region" description="Low complexity" evidence="6">
    <location>
        <begin position="502"/>
        <end position="519"/>
    </location>
</feature>
<dbReference type="Gene3D" id="3.30.160.60">
    <property type="entry name" value="Classic Zinc Finger"/>
    <property type="match status" value="2"/>
</dbReference>
<comment type="caution">
    <text evidence="8">The sequence shown here is derived from an EMBL/GenBank/DDBJ whole genome shotgun (WGS) entry which is preliminary data.</text>
</comment>
<feature type="region of interest" description="Disordered" evidence="6">
    <location>
        <begin position="498"/>
        <end position="521"/>
    </location>
</feature>
<sequence>MRQNNCQDTIIVKKLEDSYDEFGLENSSLLALSYEDRKAELSKDALIAEDEIRQLNDDAANNYITIEDSDDEMEIDIKQENLIKPDIKSAMAAEQLKNFKGVVRHLLKKHDITHHNKFIKHIELEPDVDDPNNYCRTCEKKHSTLAKYKFHLKQIHRIHIRTTINPRNKDIMPDADNPDFYCDSCEKKYYSEDRYRIHLRGYHSMKLKPRMNPEITPDWDDPDYYCKSCRRKYNVKYTYWKHLQEGHHMTSPEIRFPNPDNPNLHCDVCDIKYEDRVIYRDHCRKKHRMKLKPLQNLVCDRCNREYKGEHALMKHLRLEHKIIDDMCYARKRKPFNGITPDYDDPNFRCCACKKSFSTRLAYHYHLLAVHTISVPNPGDLEPILDDPNNYCRCCKRKYIHKYRYRQHLSMVHKIKLQPLRKSHRRRRKRGSHLFPESRVNQDDQEKQKIKKLQIGNKDINTNKVSQNANDRKQTTTIVRISDKDAFIKELTRNTDISRIDNETQTTEENQNGTENNDGNSIISRVTQNADISQVNEETQTSKDNQDGAEVEASSNEESTTETIDKDGNVDELVQNADMNEEPSKKNLDDAKVEAGSEKQIAIEMQIDKESV</sequence>
<name>A0A8H7QNG4_9FUNG</name>
<dbReference type="PANTHER" id="PTHR24409">
    <property type="entry name" value="ZINC FINGER PROTEIN 142"/>
    <property type="match status" value="1"/>
</dbReference>
<feature type="compositionally biased region" description="Low complexity" evidence="6">
    <location>
        <begin position="550"/>
        <end position="561"/>
    </location>
</feature>
<dbReference type="Proteomes" id="UP000650833">
    <property type="component" value="Unassembled WGS sequence"/>
</dbReference>
<dbReference type="GO" id="GO:0000977">
    <property type="term" value="F:RNA polymerase II transcription regulatory region sequence-specific DNA binding"/>
    <property type="evidence" value="ECO:0007669"/>
    <property type="project" value="TreeGrafter"/>
</dbReference>
<keyword evidence="4" id="KW-0862">Zinc</keyword>
<dbReference type="InterPro" id="IPR013087">
    <property type="entry name" value="Znf_C2H2_type"/>
</dbReference>
<feature type="compositionally biased region" description="Basic and acidic residues" evidence="6">
    <location>
        <begin position="581"/>
        <end position="596"/>
    </location>
</feature>
<evidence type="ECO:0000256" key="2">
    <source>
        <dbReference type="ARBA" id="ARBA00022737"/>
    </source>
</evidence>
<dbReference type="GO" id="GO:0000981">
    <property type="term" value="F:DNA-binding transcription factor activity, RNA polymerase II-specific"/>
    <property type="evidence" value="ECO:0007669"/>
    <property type="project" value="TreeGrafter"/>
</dbReference>
<dbReference type="PROSITE" id="PS50157">
    <property type="entry name" value="ZINC_FINGER_C2H2_2"/>
    <property type="match status" value="3"/>
</dbReference>
<feature type="domain" description="C2H2-type" evidence="7">
    <location>
        <begin position="180"/>
        <end position="208"/>
    </location>
</feature>
<keyword evidence="3 5" id="KW-0863">Zinc-finger</keyword>
<dbReference type="GO" id="GO:0005634">
    <property type="term" value="C:nucleus"/>
    <property type="evidence" value="ECO:0007669"/>
    <property type="project" value="TreeGrafter"/>
</dbReference>
<keyword evidence="9" id="KW-1185">Reference proteome</keyword>